<evidence type="ECO:0000256" key="1">
    <source>
        <dbReference type="SAM" id="Phobius"/>
    </source>
</evidence>
<dbReference type="RefSeq" id="WP_246916246.1">
    <property type="nucleotide sequence ID" value="NZ_CP090145.1"/>
</dbReference>
<keyword evidence="1" id="KW-0472">Membrane</keyword>
<evidence type="ECO:0000313" key="3">
    <source>
        <dbReference type="Proteomes" id="UP000830454"/>
    </source>
</evidence>
<name>A0ABY4HMB4_9FLAO</name>
<keyword evidence="1" id="KW-1133">Transmembrane helix</keyword>
<protein>
    <recommendedName>
        <fullName evidence="4">DUF304 domain-containing protein</fullName>
    </recommendedName>
</protein>
<organism evidence="2 3">
    <name type="scientific">Flavobacterium sediminilitoris</name>
    <dbReference type="NCBI Taxonomy" id="2024526"/>
    <lineage>
        <taxon>Bacteria</taxon>
        <taxon>Pseudomonadati</taxon>
        <taxon>Bacteroidota</taxon>
        <taxon>Flavobacteriia</taxon>
        <taxon>Flavobacteriales</taxon>
        <taxon>Flavobacteriaceae</taxon>
        <taxon>Flavobacterium</taxon>
    </lineage>
</organism>
<gene>
    <name evidence="2" type="ORF">LXD69_16970</name>
</gene>
<feature type="transmembrane region" description="Helical" evidence="1">
    <location>
        <begin position="28"/>
        <end position="48"/>
    </location>
</feature>
<sequence>MIQSKRYSLTNKTLELYVKKSPPIGRGFILFLAFVSVALPILGMVFRFMDGGSFHFGFIIGLGAFSLIGFYFVRLFLWNTYGKEVITIGETTVSYYVDYHYFKGNQQEITYEELVFDIEPIGFEEEKLGRLIIAANDKDFIHSSVNMDLRELEEIVEELTVLSSQFTVA</sequence>
<evidence type="ECO:0000313" key="2">
    <source>
        <dbReference type="EMBL" id="UOX33713.1"/>
    </source>
</evidence>
<feature type="transmembrane region" description="Helical" evidence="1">
    <location>
        <begin position="54"/>
        <end position="73"/>
    </location>
</feature>
<dbReference type="Proteomes" id="UP000830454">
    <property type="component" value="Chromosome"/>
</dbReference>
<dbReference type="EMBL" id="CP090145">
    <property type="protein sequence ID" value="UOX33713.1"/>
    <property type="molecule type" value="Genomic_DNA"/>
</dbReference>
<reference evidence="2" key="2">
    <citation type="submission" date="2022-04" db="EMBL/GenBank/DDBJ databases">
        <title>Complete Genome Sequence of Flavobacterium sediminilitoris YSM-43, Isolated from a Tidal Sediment.</title>
        <authorList>
            <person name="Lee P.A."/>
        </authorList>
    </citation>
    <scope>NUCLEOTIDE SEQUENCE</scope>
    <source>
        <strain evidence="2">YSM-43</strain>
    </source>
</reference>
<accession>A0ABY4HMB4</accession>
<proteinExistence type="predicted"/>
<keyword evidence="1" id="KW-0812">Transmembrane</keyword>
<keyword evidence="3" id="KW-1185">Reference proteome</keyword>
<reference evidence="2" key="1">
    <citation type="submission" date="2021-12" db="EMBL/GenBank/DDBJ databases">
        <authorList>
            <person name="Cha I.-T."/>
            <person name="Lee K.-E."/>
            <person name="Park S.-J."/>
        </authorList>
    </citation>
    <scope>NUCLEOTIDE SEQUENCE</scope>
    <source>
        <strain evidence="2">YSM-43</strain>
    </source>
</reference>
<evidence type="ECO:0008006" key="4">
    <source>
        <dbReference type="Google" id="ProtNLM"/>
    </source>
</evidence>